<protein>
    <recommendedName>
        <fullName evidence="3">Class I SAM-dependent methyltransferase</fullName>
    </recommendedName>
</protein>
<evidence type="ECO:0000313" key="2">
    <source>
        <dbReference type="Proteomes" id="UP000004080"/>
    </source>
</evidence>
<dbReference type="PATRIC" id="fig|1196324.3.peg.1125"/>
<dbReference type="Gene3D" id="3.40.50.150">
    <property type="entry name" value="Vaccinia Virus protein VP39"/>
    <property type="match status" value="1"/>
</dbReference>
<dbReference type="AlphaFoldDB" id="I8ALA6"/>
<evidence type="ECO:0000313" key="1">
    <source>
        <dbReference type="EMBL" id="EIT86399.1"/>
    </source>
</evidence>
<name>I8ALA6_9BACL</name>
<evidence type="ECO:0008006" key="3">
    <source>
        <dbReference type="Google" id="ProtNLM"/>
    </source>
</evidence>
<reference evidence="1 2" key="1">
    <citation type="journal article" date="2012" name="J. Bacteriol.">
        <title>Genome of Bacillus macauensis ZFHKF-1, a Long-Chain-Forming Bacterium.</title>
        <authorList>
            <person name="Cai L."/>
            <person name="Zhang T."/>
        </authorList>
    </citation>
    <scope>NUCLEOTIDE SEQUENCE [LARGE SCALE GENOMIC DNA]</scope>
    <source>
        <strain evidence="1 2">ZFHKF-1</strain>
    </source>
</reference>
<dbReference type="eggNOG" id="ENOG5033V8I">
    <property type="taxonomic scope" value="Bacteria"/>
</dbReference>
<keyword evidence="2" id="KW-1185">Reference proteome</keyword>
<organism evidence="1 2">
    <name type="scientific">Fictibacillus macauensis ZFHKF-1</name>
    <dbReference type="NCBI Taxonomy" id="1196324"/>
    <lineage>
        <taxon>Bacteria</taxon>
        <taxon>Bacillati</taxon>
        <taxon>Bacillota</taxon>
        <taxon>Bacilli</taxon>
        <taxon>Bacillales</taxon>
        <taxon>Fictibacillaceae</taxon>
        <taxon>Fictibacillus</taxon>
    </lineage>
</organism>
<proteinExistence type="predicted"/>
<dbReference type="Pfam" id="PF13578">
    <property type="entry name" value="Methyltransf_24"/>
    <property type="match status" value="1"/>
</dbReference>
<sequence length="228" mass="26071">MNVQAIRNVIEHEAIHESAAICEDHSISKSAFFHVARHAKPNATVVELGGGRSTVYWKYLMEKGVFLGNVTTITHDSEWGYALKLKTATVDAIHIVYDSLSTVTEERKEAIFISDDPLTLWKKSVTALPFEQRHHYTVRNAFYTKLPAVLQEQPIDVLLLDGPHGNGRSLAFPLFRHVLQRGTLVLIDDFHHYPFLEDLKKVYTCKELYKETWTTHKWILVELTGTQS</sequence>
<dbReference type="Proteomes" id="UP000004080">
    <property type="component" value="Unassembled WGS sequence"/>
</dbReference>
<accession>I8ALA6</accession>
<comment type="caution">
    <text evidence="1">The sequence shown here is derived from an EMBL/GenBank/DDBJ whole genome shotgun (WGS) entry which is preliminary data.</text>
</comment>
<dbReference type="EMBL" id="AKKV01000021">
    <property type="protein sequence ID" value="EIT86399.1"/>
    <property type="molecule type" value="Genomic_DNA"/>
</dbReference>
<dbReference type="InterPro" id="IPR029063">
    <property type="entry name" value="SAM-dependent_MTases_sf"/>
</dbReference>
<dbReference type="STRING" id="1196324.A374_05526"/>
<gene>
    <name evidence="1" type="ORF">A374_05526</name>
</gene>